<accession>A0A4Q8L6H8</accession>
<dbReference type="AlphaFoldDB" id="A0A4Q8L6H8"/>
<evidence type="ECO:0000313" key="1">
    <source>
        <dbReference type="EMBL" id="TAA23214.1"/>
    </source>
</evidence>
<comment type="caution">
    <text evidence="1">The sequence shown here is derived from an EMBL/GenBank/DDBJ whole genome shotgun (WGS) entry which is preliminary data.</text>
</comment>
<dbReference type="RefSeq" id="WP_130552239.1">
    <property type="nucleotide sequence ID" value="NZ_SHMC01000006.1"/>
</dbReference>
<evidence type="ECO:0000313" key="2">
    <source>
        <dbReference type="Proteomes" id="UP000292627"/>
    </source>
</evidence>
<protein>
    <recommendedName>
        <fullName evidence="3">DUF2188 domain-containing protein</fullName>
    </recommendedName>
</protein>
<evidence type="ECO:0008006" key="3">
    <source>
        <dbReference type="Google" id="ProtNLM"/>
    </source>
</evidence>
<gene>
    <name evidence="1" type="ORF">EA660_14825</name>
</gene>
<organism evidence="1 2">
    <name type="scientific">Pseudoxanthomonas winnipegensis</name>
    <dbReference type="NCBI Taxonomy" id="2480810"/>
    <lineage>
        <taxon>Bacteria</taxon>
        <taxon>Pseudomonadati</taxon>
        <taxon>Pseudomonadota</taxon>
        <taxon>Gammaproteobacteria</taxon>
        <taxon>Lysobacterales</taxon>
        <taxon>Lysobacteraceae</taxon>
        <taxon>Pseudoxanthomonas</taxon>
    </lineage>
</organism>
<name>A0A4Q8L6H8_9GAMM</name>
<sequence length="70" mass="8020">MQRLLLTVAARDQGWQLYEGEHGRQFFDRREDALHMARLVASDLHQQHGVRSVVVMDMAGHEAVLVSRHG</sequence>
<dbReference type="OrthoDB" id="5986419at2"/>
<proteinExistence type="predicted"/>
<reference evidence="1 2" key="1">
    <citation type="submission" date="2019-02" db="EMBL/GenBank/DDBJ databases">
        <title>WGS of Pseudoxanthomonas species novum from clinical isolates.</title>
        <authorList>
            <person name="Bernier A.-M."/>
            <person name="Bernard K."/>
            <person name="Vachon A."/>
        </authorList>
    </citation>
    <scope>NUCLEOTIDE SEQUENCE [LARGE SCALE GENOMIC DNA]</scope>
    <source>
        <strain evidence="1 2">NML171200</strain>
    </source>
</reference>
<dbReference type="Proteomes" id="UP000292627">
    <property type="component" value="Unassembled WGS sequence"/>
</dbReference>
<dbReference type="EMBL" id="SHMC01000006">
    <property type="protein sequence ID" value="TAA23214.1"/>
    <property type="molecule type" value="Genomic_DNA"/>
</dbReference>